<evidence type="ECO:0000256" key="9">
    <source>
        <dbReference type="RuleBase" id="RU369079"/>
    </source>
</evidence>
<dbReference type="Proteomes" id="UP000234530">
    <property type="component" value="Chromosome"/>
</dbReference>
<dbReference type="KEGG" id="pzh:CX676_00550"/>
<comment type="subcellular location">
    <subcellularLocation>
        <location evidence="1 9">Cell inner membrane</location>
        <topology evidence="1 9">Multi-pass membrane protein</topology>
    </subcellularLocation>
</comment>
<gene>
    <name evidence="12" type="ORF">CX676_00550</name>
</gene>
<keyword evidence="7 9" id="KW-0472">Membrane</keyword>
<protein>
    <recommendedName>
        <fullName evidence="9">TRAP transporter small permease protein</fullName>
    </recommendedName>
</protein>
<feature type="domain" description="Tripartite ATP-independent periplasmic transporters DctQ component" evidence="11">
    <location>
        <begin position="67"/>
        <end position="192"/>
    </location>
</feature>
<dbReference type="AlphaFoldDB" id="A0A2H5EU68"/>
<evidence type="ECO:0000256" key="3">
    <source>
        <dbReference type="ARBA" id="ARBA00022475"/>
    </source>
</evidence>
<feature type="transmembrane region" description="Helical" evidence="9">
    <location>
        <begin position="53"/>
        <end position="72"/>
    </location>
</feature>
<dbReference type="PANTHER" id="PTHR35011:SF5">
    <property type="entry name" value="SIALIC ACID TRAP TRANSPORTER SMALL PERMEASE PROTEIN SIAQ"/>
    <property type="match status" value="1"/>
</dbReference>
<keyword evidence="13" id="KW-1185">Reference proteome</keyword>
<keyword evidence="2 9" id="KW-0813">Transport</keyword>
<dbReference type="EMBL" id="CP025430">
    <property type="protein sequence ID" value="AUH62837.1"/>
    <property type="molecule type" value="Genomic_DNA"/>
</dbReference>
<evidence type="ECO:0000256" key="5">
    <source>
        <dbReference type="ARBA" id="ARBA00022692"/>
    </source>
</evidence>
<evidence type="ECO:0000256" key="7">
    <source>
        <dbReference type="ARBA" id="ARBA00023136"/>
    </source>
</evidence>
<evidence type="ECO:0000259" key="11">
    <source>
        <dbReference type="Pfam" id="PF04290"/>
    </source>
</evidence>
<feature type="transmembrane region" description="Helical" evidence="9">
    <location>
        <begin position="166"/>
        <end position="187"/>
    </location>
</feature>
<dbReference type="InterPro" id="IPR055348">
    <property type="entry name" value="DctQ"/>
</dbReference>
<evidence type="ECO:0000256" key="4">
    <source>
        <dbReference type="ARBA" id="ARBA00022519"/>
    </source>
</evidence>
<dbReference type="Pfam" id="PF04290">
    <property type="entry name" value="DctQ"/>
    <property type="match status" value="1"/>
</dbReference>
<evidence type="ECO:0000256" key="8">
    <source>
        <dbReference type="ARBA" id="ARBA00038436"/>
    </source>
</evidence>
<feature type="region of interest" description="Disordered" evidence="10">
    <location>
        <begin position="1"/>
        <end position="38"/>
    </location>
</feature>
<dbReference type="PANTHER" id="PTHR35011">
    <property type="entry name" value="2,3-DIKETO-L-GULONATE TRAP TRANSPORTER SMALL PERMEASE PROTEIN YIAM"/>
    <property type="match status" value="1"/>
</dbReference>
<reference evidence="12 13" key="1">
    <citation type="journal article" date="2013" name="Antonie Van Leeuwenhoek">
        <title>Paracoccus zhejiangensis sp. nov., isolated from activated sludge in wastewater-treatment system.</title>
        <authorList>
            <person name="Wu Z.G."/>
            <person name="Zhang D.F."/>
            <person name="Liu Y.L."/>
            <person name="Wang F."/>
            <person name="Jiang X."/>
            <person name="Li C."/>
            <person name="Li S.P."/>
            <person name="Hong Q."/>
            <person name="Li W.J."/>
        </authorList>
    </citation>
    <scope>NUCLEOTIDE SEQUENCE [LARGE SCALE GENOMIC DNA]</scope>
    <source>
        <strain evidence="12 13">J6</strain>
    </source>
</reference>
<dbReference type="GO" id="GO:0015740">
    <property type="term" value="P:C4-dicarboxylate transport"/>
    <property type="evidence" value="ECO:0007669"/>
    <property type="project" value="TreeGrafter"/>
</dbReference>
<evidence type="ECO:0000256" key="10">
    <source>
        <dbReference type="SAM" id="MobiDB-lite"/>
    </source>
</evidence>
<keyword evidence="5 9" id="KW-0812">Transmembrane</keyword>
<sequence length="204" mass="22174">MSGGRAPTRRWPRSNSADQGRPTGESRCCATGRPDRNSRQGVTAMRIFNRLEGVFLIALFTLALSALTAQLLSRYLLPVQFPWTEELARLTFTWIVFFGAAYAMRTGGLIAVTMLVDALPDRPRAAIAIAMHLSGAVFFAVVAWTGTTVAMKVANLPTIAMGVSSTWEYAAVPAASALMLVRSLAAIRSIWRDGLPRRGVETMI</sequence>
<feature type="transmembrane region" description="Helical" evidence="9">
    <location>
        <begin position="92"/>
        <end position="116"/>
    </location>
</feature>
<evidence type="ECO:0000256" key="6">
    <source>
        <dbReference type="ARBA" id="ARBA00022989"/>
    </source>
</evidence>
<name>A0A2H5EU68_9RHOB</name>
<evidence type="ECO:0000313" key="12">
    <source>
        <dbReference type="EMBL" id="AUH62837.1"/>
    </source>
</evidence>
<dbReference type="InterPro" id="IPR007387">
    <property type="entry name" value="TRAP_DctQ"/>
</dbReference>
<evidence type="ECO:0000313" key="13">
    <source>
        <dbReference type="Proteomes" id="UP000234530"/>
    </source>
</evidence>
<keyword evidence="3" id="KW-1003">Cell membrane</keyword>
<feature type="transmembrane region" description="Helical" evidence="9">
    <location>
        <begin position="125"/>
        <end position="146"/>
    </location>
</feature>
<keyword evidence="4 9" id="KW-0997">Cell inner membrane</keyword>
<evidence type="ECO:0000256" key="2">
    <source>
        <dbReference type="ARBA" id="ARBA00022448"/>
    </source>
</evidence>
<accession>A0A2H5EU68</accession>
<keyword evidence="6 9" id="KW-1133">Transmembrane helix</keyword>
<comment type="similarity">
    <text evidence="8 9">Belongs to the TRAP transporter small permease family.</text>
</comment>
<proteinExistence type="inferred from homology"/>
<comment type="subunit">
    <text evidence="9">The complex comprises the extracytoplasmic solute receptor protein and the two transmembrane proteins.</text>
</comment>
<comment type="function">
    <text evidence="9">Part of the tripartite ATP-independent periplasmic (TRAP) transport system.</text>
</comment>
<dbReference type="GO" id="GO:0022857">
    <property type="term" value="F:transmembrane transporter activity"/>
    <property type="evidence" value="ECO:0007669"/>
    <property type="project" value="UniProtKB-UniRule"/>
</dbReference>
<evidence type="ECO:0000256" key="1">
    <source>
        <dbReference type="ARBA" id="ARBA00004429"/>
    </source>
</evidence>
<organism evidence="12 13">
    <name type="scientific">Paracoccus zhejiangensis</name>
    <dbReference type="NCBI Taxonomy" id="1077935"/>
    <lineage>
        <taxon>Bacteria</taxon>
        <taxon>Pseudomonadati</taxon>
        <taxon>Pseudomonadota</taxon>
        <taxon>Alphaproteobacteria</taxon>
        <taxon>Rhodobacterales</taxon>
        <taxon>Paracoccaceae</taxon>
        <taxon>Paracoccus</taxon>
    </lineage>
</organism>
<dbReference type="GO" id="GO:0005886">
    <property type="term" value="C:plasma membrane"/>
    <property type="evidence" value="ECO:0007669"/>
    <property type="project" value="UniProtKB-SubCell"/>
</dbReference>